<dbReference type="InterPro" id="IPR036179">
    <property type="entry name" value="Ig-like_dom_sf"/>
</dbReference>
<keyword evidence="3" id="KW-0732">Signal</keyword>
<evidence type="ECO:0000256" key="5">
    <source>
        <dbReference type="ARBA" id="ARBA00023136"/>
    </source>
</evidence>
<feature type="transmembrane region" description="Helical" evidence="8">
    <location>
        <begin position="397"/>
        <end position="419"/>
    </location>
</feature>
<evidence type="ECO:0000256" key="6">
    <source>
        <dbReference type="ARBA" id="ARBA00023157"/>
    </source>
</evidence>
<dbReference type="InterPro" id="IPR003599">
    <property type="entry name" value="Ig_sub"/>
</dbReference>
<dbReference type="InterPro" id="IPR007110">
    <property type="entry name" value="Ig-like_dom"/>
</dbReference>
<dbReference type="InterPro" id="IPR052051">
    <property type="entry name" value="TCR_complex_component"/>
</dbReference>
<keyword evidence="6" id="KW-1015">Disulfide bond</keyword>
<evidence type="ECO:0000313" key="11">
    <source>
        <dbReference type="RefSeq" id="XP_030635036.1"/>
    </source>
</evidence>
<dbReference type="SMART" id="SM00409">
    <property type="entry name" value="IG"/>
    <property type="match status" value="2"/>
</dbReference>
<accession>A0A6J2VV23</accession>
<keyword evidence="2" id="KW-1003">Cell membrane</keyword>
<gene>
    <name evidence="11" type="primary">LOC115816208</name>
</gene>
<proteinExistence type="predicted"/>
<dbReference type="RefSeq" id="XP_030635036.1">
    <property type="nucleotide sequence ID" value="XM_030779176.1"/>
</dbReference>
<evidence type="ECO:0000256" key="7">
    <source>
        <dbReference type="ARBA" id="ARBA00023180"/>
    </source>
</evidence>
<evidence type="ECO:0000256" key="4">
    <source>
        <dbReference type="ARBA" id="ARBA00022859"/>
    </source>
</evidence>
<keyword evidence="7" id="KW-0325">Glycoprotein</keyword>
<reference evidence="11" key="1">
    <citation type="submission" date="2025-08" db="UniProtKB">
        <authorList>
            <consortium name="RefSeq"/>
        </authorList>
    </citation>
    <scope>IDENTIFICATION</scope>
</reference>
<sequence length="424" mass="48558">MQVLDELKSERAFDKTYSKAATVTEDPELAHSRKRRQGQQDQRQVYKTLYDSIHDNIRAQVTQRFQHLDRLHFMELLDFEKLDSFKTEFPAQALANFSETYGHLFDEVKLKVELQHFYSDAEIHSSQKLCDTISFMKSNSLDEAMPELYRLMCLIATIDGANAQVQSLPQTNVVVSVELGKDVTLSCSYQTEMTMHFSWYKHIWGQKPRLISTIYKYDTQAIFHHEFKNNHRFTVERDEGINHLRISEVQSEDAATYYCGSAHSNVIEFDMGIELIVKGAEAKGFVVQQNSTSQLVKPGANVTLQCTIHPMGESCAGQHHVYWFRQNSEQSYPGIIYTYENSSDQCERSCVYKLSKRNIGLSDAGTYYCAVVTCGRILVGNGTRVDIRDSCHSQMTVLTLMSITRIGFLLFILISLGVLHQIQM</sequence>
<dbReference type="Gene3D" id="2.60.40.10">
    <property type="entry name" value="Immunoglobulins"/>
    <property type="match status" value="2"/>
</dbReference>
<organism evidence="10 11">
    <name type="scientific">Chanos chanos</name>
    <name type="common">Milkfish</name>
    <name type="synonym">Mugil chanos</name>
    <dbReference type="NCBI Taxonomy" id="29144"/>
    <lineage>
        <taxon>Eukaryota</taxon>
        <taxon>Metazoa</taxon>
        <taxon>Chordata</taxon>
        <taxon>Craniata</taxon>
        <taxon>Vertebrata</taxon>
        <taxon>Euteleostomi</taxon>
        <taxon>Actinopterygii</taxon>
        <taxon>Neopterygii</taxon>
        <taxon>Teleostei</taxon>
        <taxon>Ostariophysi</taxon>
        <taxon>Gonorynchiformes</taxon>
        <taxon>Chanidae</taxon>
        <taxon>Chanos</taxon>
    </lineage>
</organism>
<dbReference type="AlphaFoldDB" id="A0A6J2VV23"/>
<dbReference type="OrthoDB" id="6370831at2759"/>
<keyword evidence="10" id="KW-1185">Reference proteome</keyword>
<evidence type="ECO:0000256" key="1">
    <source>
        <dbReference type="ARBA" id="ARBA00004236"/>
    </source>
</evidence>
<protein>
    <submittedName>
        <fullName evidence="11">Uncharacterized protein LOC115816208</fullName>
    </submittedName>
</protein>
<dbReference type="GO" id="GO:0005886">
    <property type="term" value="C:plasma membrane"/>
    <property type="evidence" value="ECO:0007669"/>
    <property type="project" value="UniProtKB-SubCell"/>
</dbReference>
<evidence type="ECO:0000259" key="9">
    <source>
        <dbReference type="PROSITE" id="PS50835"/>
    </source>
</evidence>
<dbReference type="GO" id="GO:0002376">
    <property type="term" value="P:immune system process"/>
    <property type="evidence" value="ECO:0007669"/>
    <property type="project" value="UniProtKB-KW"/>
</dbReference>
<dbReference type="GO" id="GO:0009617">
    <property type="term" value="P:response to bacterium"/>
    <property type="evidence" value="ECO:0007669"/>
    <property type="project" value="TreeGrafter"/>
</dbReference>
<evidence type="ECO:0000256" key="8">
    <source>
        <dbReference type="SAM" id="Phobius"/>
    </source>
</evidence>
<name>A0A6J2VV23_CHACN</name>
<evidence type="ECO:0000256" key="3">
    <source>
        <dbReference type="ARBA" id="ARBA00022729"/>
    </source>
</evidence>
<dbReference type="InterPro" id="IPR013106">
    <property type="entry name" value="Ig_V-set"/>
</dbReference>
<dbReference type="InParanoid" id="A0A6J2VV23"/>
<feature type="domain" description="Ig-like" evidence="9">
    <location>
        <begin position="169"/>
        <end position="265"/>
    </location>
</feature>
<dbReference type="CDD" id="cd00099">
    <property type="entry name" value="IgV"/>
    <property type="match status" value="1"/>
</dbReference>
<dbReference type="InterPro" id="IPR013783">
    <property type="entry name" value="Ig-like_fold"/>
</dbReference>
<dbReference type="GeneID" id="115816208"/>
<keyword evidence="4" id="KW-0391">Immunity</keyword>
<keyword evidence="5 8" id="KW-0472">Membrane</keyword>
<evidence type="ECO:0000256" key="2">
    <source>
        <dbReference type="ARBA" id="ARBA00022475"/>
    </source>
</evidence>
<keyword evidence="8" id="KW-0812">Transmembrane</keyword>
<evidence type="ECO:0000313" key="10">
    <source>
        <dbReference type="Proteomes" id="UP000504632"/>
    </source>
</evidence>
<dbReference type="PROSITE" id="PS50835">
    <property type="entry name" value="IG_LIKE"/>
    <property type="match status" value="2"/>
</dbReference>
<dbReference type="Pfam" id="PF07686">
    <property type="entry name" value="V-set"/>
    <property type="match status" value="2"/>
</dbReference>
<keyword evidence="8" id="KW-1133">Transmembrane helix</keyword>
<dbReference type="PANTHER" id="PTHR19433:SF127">
    <property type="entry name" value="NITR9"/>
    <property type="match status" value="1"/>
</dbReference>
<feature type="domain" description="Ig-like" evidence="9">
    <location>
        <begin position="283"/>
        <end position="371"/>
    </location>
</feature>
<dbReference type="Proteomes" id="UP000504632">
    <property type="component" value="Chromosome 7"/>
</dbReference>
<comment type="subcellular location">
    <subcellularLocation>
        <location evidence="1">Cell membrane</location>
    </subcellularLocation>
</comment>
<dbReference type="SUPFAM" id="SSF48726">
    <property type="entry name" value="Immunoglobulin"/>
    <property type="match status" value="2"/>
</dbReference>
<dbReference type="PANTHER" id="PTHR19433">
    <property type="entry name" value="T-CELL RECEPTOR ALPHA CHAIN V REGION-RELATED"/>
    <property type="match status" value="1"/>
</dbReference>
<dbReference type="SMART" id="SM00406">
    <property type="entry name" value="IGv"/>
    <property type="match status" value="2"/>
</dbReference>